<feature type="compositionally biased region" description="Polar residues" evidence="4">
    <location>
        <begin position="1310"/>
        <end position="1321"/>
    </location>
</feature>
<reference evidence="6" key="1">
    <citation type="submission" date="2023-10" db="EMBL/GenBank/DDBJ databases">
        <authorList>
            <person name="Chen Y."/>
            <person name="Shah S."/>
            <person name="Dougan E. K."/>
            <person name="Thang M."/>
            <person name="Chan C."/>
        </authorList>
    </citation>
    <scope>NUCLEOTIDE SEQUENCE [LARGE SCALE GENOMIC DNA]</scope>
</reference>
<dbReference type="PANTHER" id="PTHR44177:SF1">
    <property type="entry name" value="TETRATRICOPEPTIDE REPEAT PROTEIN 8"/>
    <property type="match status" value="1"/>
</dbReference>
<dbReference type="PROSITE" id="PS50011">
    <property type="entry name" value="PROTEIN_KINASE_DOM"/>
    <property type="match status" value="1"/>
</dbReference>
<feature type="repeat" description="TPR" evidence="1">
    <location>
        <begin position="1633"/>
        <end position="1666"/>
    </location>
</feature>
<dbReference type="Pfam" id="PF13181">
    <property type="entry name" value="TPR_8"/>
    <property type="match status" value="1"/>
</dbReference>
<dbReference type="EMBL" id="CAUYUJ010004280">
    <property type="protein sequence ID" value="CAK0808900.1"/>
    <property type="molecule type" value="Genomic_DNA"/>
</dbReference>
<gene>
    <name evidence="6" type="ORF">PCOR1329_LOCUS14338</name>
</gene>
<dbReference type="InterPro" id="IPR011009">
    <property type="entry name" value="Kinase-like_dom_sf"/>
</dbReference>
<dbReference type="Pfam" id="PF00069">
    <property type="entry name" value="Pkinase"/>
    <property type="match status" value="1"/>
</dbReference>
<feature type="compositionally biased region" description="Low complexity" evidence="4">
    <location>
        <begin position="647"/>
        <end position="661"/>
    </location>
</feature>
<dbReference type="InterPro" id="IPR011990">
    <property type="entry name" value="TPR-like_helical_dom_sf"/>
</dbReference>
<evidence type="ECO:0000256" key="2">
    <source>
        <dbReference type="PROSITE-ProRule" id="PRU10141"/>
    </source>
</evidence>
<evidence type="ECO:0000256" key="3">
    <source>
        <dbReference type="SAM" id="Coils"/>
    </source>
</evidence>
<feature type="repeat" description="TPR" evidence="1">
    <location>
        <begin position="1599"/>
        <end position="1632"/>
    </location>
</feature>
<evidence type="ECO:0000256" key="1">
    <source>
        <dbReference type="PROSITE-ProRule" id="PRU00339"/>
    </source>
</evidence>
<dbReference type="Gene3D" id="3.40.50.11350">
    <property type="match status" value="1"/>
</dbReference>
<dbReference type="Gene3D" id="3.30.200.20">
    <property type="entry name" value="Phosphorylase Kinase, domain 1"/>
    <property type="match status" value="1"/>
</dbReference>
<keyword evidence="1" id="KW-0802">TPR repeat</keyword>
<feature type="region of interest" description="Disordered" evidence="4">
    <location>
        <begin position="1141"/>
        <end position="1199"/>
    </location>
</feature>
<dbReference type="PANTHER" id="PTHR44177">
    <property type="entry name" value="TETRATRICOPEPTIDE REPEAT PROTEIN 8"/>
    <property type="match status" value="1"/>
</dbReference>
<keyword evidence="3" id="KW-0175">Coiled coil</keyword>
<sequence>MEERRAEGRTAQRLLAAFMALDGHRGCQPTLLGAALAEALRGGRRQEAAELAEAETADETLLEARRGDLQLAAEEAAAAALAAARAPGPAQHLLDQLRREAATERLAEAARGAEAEAARQTEAESTAAAAAPCESLSEASSEAQRARLQADEQQAAAAAAPSSPAGEGGAAEGEVAPTRGRPEAERLADAQRRAADALAQLAATHSPKLAEARTASAEGRTARAEGRGADARAKLAEAEAALQQALAARQGAAEAAKEVKRLETEAEYDAGAEKQALEETGLGQVFVATDAPEDLREELRAEVRGAVHFYADPGAGPALDHPGKQAAAEIWIAARAEFFIGTQESRFTMAIQLERGFLGKRSATSEREFCKVMHHWLRFYRRPFDELMTGTGKSKGRVKVERAEVDNFHGEMDDLQAPAPIKPITKDNDTSDGTKTYLLNNSEVDDITVPDRDYLDEVTDVANAGKDDIVHYIGERNGAEYDTVDGEQTVYVGRYGSEVTEKGIDGSESIEGSATVTRVGNESESDPEPVVAKRFYAILGDLPDRRAATATVGTSATTGNACEEQTGNACEEEQAENACEVASAFTKAKSACRCEQAAYSCEESAYASVEAACAYLRKKPARRSLRELRLAVPLVQPPAPRPQRGLAAAEPPGSLSGASASASALGASASGGGGGAGGPGVRGLGLPLPRLGLGVGLGGIGRGGPAGAQRDSILGLTVLGQSGHRWPAQAVCPVFSASMRCGGSGRGPRGGRSDATHVRVGPAAMIKVNLDNLKKDHDTTSNELLADGIRLQMQRVPRPHTKLARCRCGAASSCAGACRMSGQTSGREQALWVPEPMPSTASQASSSSAGAGGGGGHCGRTRADREGCARSHGERSTVSPRSTGCASWATASLAGSTATAVSQARTLVDPEAVAHLAPTSHALEDFDGPSRPLGSGSFGAVWRVEHRRTGEVFAMKVIRKDRVELHGMAPYLLREVKTQLKITHPHVLRLFQYFEDDADVRLLLEYAAEGAARPAPRAGRRAGYGAMAATAELEHFCGYGGAHLNTVRYHPLQAETLIYTAASAVIIEDVNDPHKQEFLRGQHDNEVSALDVSANGKLLASGQLGSPSRKGAVAPVAVWDFDARQVHMVFEGLAHRVLNLRRATGGPPPHPAAHGAPPADREVGDVEEVPVHELDRVDQLGAGDLREGPSSTPPSWTPPNICTEILEKNPRDQAVWFLKCRALTRRQWLDDVEIDEEGIADILMDDNAVAQAPRPGTSLHQPLARGPEAGVPSQVVRPVSAARRPVTGFARPGTNRPTSSAAGRDVATAMQGNRPGTSRPLTSMGRLVRLGTASMQHDDGGEFVRLDALDLKKYAQRPAIAKALCDYMLYYAHNPRKALELASEATQASDFNDWWWKARLGKAYYQLGLLRDAEKQLKSALRDQDIVTTHLELCKIYLKLDQPNTALDQYTRASEKWTGDTHLLVGIARTWDMLNALLRGVQFYKKVLHYDSVNVEAIACLASHHFYTDQPELALRFYRRLLQNGVANAELWNNMGLCCFYAGQYDLTLSCFERALMLADDDNMAEVWYNIGQVAIGVGDLGLAYQAFKIAVSVDPNHAESYSNLGVLELRKNNVEQAQAHFHTAMRLGPHLFEPAFNGGLLAFKLGDFQESYELAHKALEAYPDHIDSKELIKQLKSHFSSL</sequence>
<feature type="region of interest" description="Disordered" evidence="4">
    <location>
        <begin position="835"/>
        <end position="883"/>
    </location>
</feature>
<dbReference type="SUPFAM" id="SSF48452">
    <property type="entry name" value="TPR-like"/>
    <property type="match status" value="1"/>
</dbReference>
<keyword evidence="7" id="KW-1185">Reference proteome</keyword>
<dbReference type="CDD" id="cd21341">
    <property type="entry name" value="TTC8_N"/>
    <property type="match status" value="1"/>
</dbReference>
<evidence type="ECO:0000256" key="4">
    <source>
        <dbReference type="SAM" id="MobiDB-lite"/>
    </source>
</evidence>
<dbReference type="Gene3D" id="2.130.10.10">
    <property type="entry name" value="YVTN repeat-like/Quinoprotein amine dehydrogenase"/>
    <property type="match status" value="1"/>
</dbReference>
<feature type="binding site" evidence="2">
    <location>
        <position position="960"/>
    </location>
    <ligand>
        <name>ATP</name>
        <dbReference type="ChEBI" id="CHEBI:30616"/>
    </ligand>
</feature>
<keyword evidence="2" id="KW-0067">ATP-binding</keyword>
<dbReference type="PROSITE" id="PS00107">
    <property type="entry name" value="PROTEIN_KINASE_ATP"/>
    <property type="match status" value="1"/>
</dbReference>
<feature type="compositionally biased region" description="Basic and acidic residues" evidence="4">
    <location>
        <begin position="180"/>
        <end position="193"/>
    </location>
</feature>
<comment type="caution">
    <text evidence="6">The sequence shown here is derived from an EMBL/GenBank/DDBJ whole genome shotgun (WGS) entry which is preliminary data.</text>
</comment>
<evidence type="ECO:0000259" key="5">
    <source>
        <dbReference type="PROSITE" id="PS50011"/>
    </source>
</evidence>
<protein>
    <recommendedName>
        <fullName evidence="5">Protein kinase domain-containing protein</fullName>
    </recommendedName>
</protein>
<feature type="domain" description="Protein kinase" evidence="5">
    <location>
        <begin position="927"/>
        <end position="1229"/>
    </location>
</feature>
<evidence type="ECO:0000313" key="7">
    <source>
        <dbReference type="Proteomes" id="UP001189429"/>
    </source>
</evidence>
<evidence type="ECO:0000313" key="6">
    <source>
        <dbReference type="EMBL" id="CAK0808900.1"/>
    </source>
</evidence>
<dbReference type="InterPro" id="IPR017441">
    <property type="entry name" value="Protein_kinase_ATP_BS"/>
</dbReference>
<dbReference type="InterPro" id="IPR015943">
    <property type="entry name" value="WD40/YVTN_repeat-like_dom_sf"/>
</dbReference>
<feature type="region of interest" description="Disordered" evidence="4">
    <location>
        <begin position="1286"/>
        <end position="1322"/>
    </location>
</feature>
<feature type="repeat" description="TPR" evidence="1">
    <location>
        <begin position="1565"/>
        <end position="1598"/>
    </location>
</feature>
<dbReference type="PROSITE" id="PS50005">
    <property type="entry name" value="TPR"/>
    <property type="match status" value="4"/>
</dbReference>
<feature type="compositionally biased region" description="Low complexity" evidence="4">
    <location>
        <begin position="123"/>
        <end position="143"/>
    </location>
</feature>
<dbReference type="InterPro" id="IPR019734">
    <property type="entry name" value="TPR_rpt"/>
</dbReference>
<proteinExistence type="predicted"/>
<feature type="region of interest" description="Disordered" evidence="4">
    <location>
        <begin position="206"/>
        <end position="225"/>
    </location>
</feature>
<feature type="compositionally biased region" description="Low complexity" evidence="4">
    <location>
        <begin position="151"/>
        <end position="165"/>
    </location>
</feature>
<dbReference type="SUPFAM" id="SSF56112">
    <property type="entry name" value="Protein kinase-like (PK-like)"/>
    <property type="match status" value="1"/>
</dbReference>
<name>A0ABN9QRT3_9DINO</name>
<keyword evidence="2" id="KW-0547">Nucleotide-binding</keyword>
<feature type="compositionally biased region" description="Basic and acidic residues" evidence="4">
    <location>
        <begin position="861"/>
        <end position="875"/>
    </location>
</feature>
<dbReference type="Proteomes" id="UP001189429">
    <property type="component" value="Unassembled WGS sequence"/>
</dbReference>
<dbReference type="InterPro" id="IPR000719">
    <property type="entry name" value="Prot_kinase_dom"/>
</dbReference>
<feature type="repeat" description="TPR" evidence="1">
    <location>
        <begin position="1529"/>
        <end position="1562"/>
    </location>
</feature>
<dbReference type="SMART" id="SM00220">
    <property type="entry name" value="S_TKc"/>
    <property type="match status" value="1"/>
</dbReference>
<accession>A0ABN9QRT3</accession>
<dbReference type="InterPro" id="IPR028796">
    <property type="entry name" value="BBS8"/>
</dbReference>
<dbReference type="Gene3D" id="1.25.40.10">
    <property type="entry name" value="Tetratricopeptide repeat domain"/>
    <property type="match status" value="1"/>
</dbReference>
<feature type="compositionally biased region" description="Basic and acidic residues" evidence="4">
    <location>
        <begin position="108"/>
        <end position="122"/>
    </location>
</feature>
<feature type="region of interest" description="Disordered" evidence="4">
    <location>
        <begin position="108"/>
        <end position="193"/>
    </location>
</feature>
<feature type="region of interest" description="Disordered" evidence="4">
    <location>
        <begin position="636"/>
        <end position="661"/>
    </location>
</feature>
<feature type="coiled-coil region" evidence="3">
    <location>
        <begin position="228"/>
        <end position="265"/>
    </location>
</feature>
<feature type="compositionally biased region" description="Low complexity" evidence="4">
    <location>
        <begin position="839"/>
        <end position="849"/>
    </location>
</feature>
<organism evidence="6 7">
    <name type="scientific">Prorocentrum cordatum</name>
    <dbReference type="NCBI Taxonomy" id="2364126"/>
    <lineage>
        <taxon>Eukaryota</taxon>
        <taxon>Sar</taxon>
        <taxon>Alveolata</taxon>
        <taxon>Dinophyceae</taxon>
        <taxon>Prorocentrales</taxon>
        <taxon>Prorocentraceae</taxon>
        <taxon>Prorocentrum</taxon>
    </lineage>
</organism>
<feature type="compositionally biased region" description="Basic and acidic residues" evidence="4">
    <location>
        <begin position="1159"/>
        <end position="1178"/>
    </location>
</feature>
<dbReference type="SMART" id="SM00028">
    <property type="entry name" value="TPR"/>
    <property type="match status" value="7"/>
</dbReference>
<feature type="region of interest" description="Disordered" evidence="4">
    <location>
        <begin position="1252"/>
        <end position="1272"/>
    </location>
</feature>